<evidence type="ECO:0000256" key="5">
    <source>
        <dbReference type="ARBA" id="ARBA00022989"/>
    </source>
</evidence>
<dbReference type="GO" id="GO:0006078">
    <property type="term" value="P:(1-&gt;6)-beta-D-glucan biosynthetic process"/>
    <property type="evidence" value="ECO:0007669"/>
    <property type="project" value="TreeGrafter"/>
</dbReference>
<feature type="compositionally biased region" description="Low complexity" evidence="9">
    <location>
        <begin position="122"/>
        <end position="135"/>
    </location>
</feature>
<dbReference type="EMBL" id="JAUJLE010000039">
    <property type="protein sequence ID" value="KAK0999713.1"/>
    <property type="molecule type" value="Genomic_DNA"/>
</dbReference>
<reference evidence="12" key="1">
    <citation type="submission" date="2023-06" db="EMBL/GenBank/DDBJ databases">
        <title>Black Yeasts Isolated from many extreme environments.</title>
        <authorList>
            <person name="Coleine C."/>
            <person name="Stajich J.E."/>
            <person name="Selbmann L."/>
        </authorList>
    </citation>
    <scope>NUCLEOTIDE SEQUENCE</scope>
    <source>
        <strain evidence="12">CCFEE 5200</strain>
    </source>
</reference>
<comment type="caution">
    <text evidence="12">The sequence shown here is derived from an EMBL/GenBank/DDBJ whole genome shotgun (WGS) entry which is preliminary data.</text>
</comment>
<dbReference type="GO" id="GO:0031505">
    <property type="term" value="P:fungal-type cell wall organization"/>
    <property type="evidence" value="ECO:0007669"/>
    <property type="project" value="TreeGrafter"/>
</dbReference>
<evidence type="ECO:0000256" key="10">
    <source>
        <dbReference type="SAM" id="Phobius"/>
    </source>
</evidence>
<dbReference type="PANTHER" id="PTHR31361:SF14">
    <property type="entry name" value="GH16 DOMAIN-CONTAINING PROTEIN"/>
    <property type="match status" value="1"/>
</dbReference>
<evidence type="ECO:0000256" key="2">
    <source>
        <dbReference type="ARBA" id="ARBA00010962"/>
    </source>
</evidence>
<name>A0AAN6KS39_9PEZI</name>
<evidence type="ECO:0000256" key="8">
    <source>
        <dbReference type="ARBA" id="ARBA00023316"/>
    </source>
</evidence>
<dbReference type="InterPro" id="IPR013320">
    <property type="entry name" value="ConA-like_dom_sf"/>
</dbReference>
<accession>A0AAN6KS39</accession>
<evidence type="ECO:0000313" key="13">
    <source>
        <dbReference type="Proteomes" id="UP001175353"/>
    </source>
</evidence>
<organism evidence="12 13">
    <name type="scientific">Friedmanniomyces endolithicus</name>
    <dbReference type="NCBI Taxonomy" id="329885"/>
    <lineage>
        <taxon>Eukaryota</taxon>
        <taxon>Fungi</taxon>
        <taxon>Dikarya</taxon>
        <taxon>Ascomycota</taxon>
        <taxon>Pezizomycotina</taxon>
        <taxon>Dothideomycetes</taxon>
        <taxon>Dothideomycetidae</taxon>
        <taxon>Mycosphaerellales</taxon>
        <taxon>Teratosphaeriaceae</taxon>
        <taxon>Friedmanniomyces</taxon>
    </lineage>
</organism>
<comment type="similarity">
    <text evidence="2">Belongs to the SKN1/KRE6 family.</text>
</comment>
<keyword evidence="8" id="KW-0961">Cell wall biogenesis/degradation</keyword>
<comment type="subcellular location">
    <subcellularLocation>
        <location evidence="1">Membrane</location>
        <topology evidence="1">Single-pass type II membrane protein</topology>
    </subcellularLocation>
</comment>
<feature type="compositionally biased region" description="Polar residues" evidence="9">
    <location>
        <begin position="228"/>
        <end position="270"/>
    </location>
</feature>
<keyword evidence="7" id="KW-0325">Glycoprotein</keyword>
<keyword evidence="13" id="KW-1185">Reference proteome</keyword>
<feature type="region of interest" description="Disordered" evidence="9">
    <location>
        <begin position="1"/>
        <end position="162"/>
    </location>
</feature>
<feature type="compositionally biased region" description="Low complexity" evidence="9">
    <location>
        <begin position="1"/>
        <end position="16"/>
    </location>
</feature>
<keyword evidence="4" id="KW-0735">Signal-anchor</keyword>
<evidence type="ECO:0000256" key="6">
    <source>
        <dbReference type="ARBA" id="ARBA00023136"/>
    </source>
</evidence>
<feature type="domain" description="GH16" evidence="11">
    <location>
        <begin position="446"/>
        <end position="821"/>
    </location>
</feature>
<evidence type="ECO:0000256" key="1">
    <source>
        <dbReference type="ARBA" id="ARBA00004606"/>
    </source>
</evidence>
<dbReference type="Gene3D" id="2.60.120.200">
    <property type="match status" value="1"/>
</dbReference>
<keyword evidence="3 10" id="KW-0812">Transmembrane</keyword>
<feature type="compositionally biased region" description="Polar residues" evidence="9">
    <location>
        <begin position="278"/>
        <end position="288"/>
    </location>
</feature>
<feature type="compositionally biased region" description="Low complexity" evidence="9">
    <location>
        <begin position="143"/>
        <end position="162"/>
    </location>
</feature>
<sequence length="883" mass="96871">MTPSRPQPVSRASSRASSHRTGVANDDGEGVQQAGRSPVNIAAHASALSLREASRSQTRPERTPSRSSSTPNLLRKKQRPGSPQVEAIHEERAAKPTLQVHPAMRHAQSYEPAVSSPLNTVASGSSSNPSAPSANRQDSNEEGASTDTASSGSATRDKTATAAGTALAAQMVAATPPGSRTPILRQPMLRNPEMSQATESSLSLTRQTTPRTVRDLGSDYTRYFNPFATRNNSQQDLNSPLPRYNSSTHLAGGPSVSSADLQKRLSNPFQDSKRFSDPFQSRPHTSPGTPLPMLQIQRPSDPEMGIAAAPIPVAAAAADTPERVGTPAMIRNADPEKAGFFPFMDDRLGAPDYAFPLYSDQKEEDDELHMPQWDDDVKLKPTVRDHFTRENVASTLGLLFMLVGLLCIFVVLPVVSYTTVSLLDYTYETPINQMPKAANDQIQLWALVNNDTYPLMTNMRTGLIDPDTPSSAKTRRGVSGDEYVLVFSDEFNEKNRSFWAGDDPYWTAGDFWYGATQDMEWYDPDAANTGDGTLQLQLDEFHSHNLNYRSAMLNSWNQICFKGGIFEVSMSLPGPAGVHGLWPGAWTMGNLGRPGYLATTEGLWPYTYNECDAGITPNQSMTDGTSYQKGQRLASCVCEGEDHPSPGTGRGAPEIDIAEVSGDWGGQGLGVATQSYQVAPYDIWYYPNYDFMETPNYQYSFVNTYTGGPLQQAISTTTVLNNEWYDGKAYQKYAFEYAPGGDKNAFVAWTIGADDNEMMKFDARAIGPNGNIGQRLISEEPLAMNLNLGFSHSWVDVEFAQLRFPTILRIDYVRWYQRPGEETVTCDPVGYETTAYIASHPRAYQDPNMTTWEGAGYAWPRNALMDGCQAASPSSSASSKRRK</sequence>
<dbReference type="InterPro" id="IPR005629">
    <property type="entry name" value="Skn1/Kre6/Sbg1"/>
</dbReference>
<feature type="region of interest" description="Disordered" evidence="9">
    <location>
        <begin position="226"/>
        <end position="293"/>
    </location>
</feature>
<dbReference type="Pfam" id="PF03935">
    <property type="entry name" value="SKN1_KRE6_Sbg1"/>
    <property type="match status" value="1"/>
</dbReference>
<feature type="compositionally biased region" description="Low complexity" evidence="9">
    <location>
        <begin position="42"/>
        <end position="51"/>
    </location>
</feature>
<dbReference type="GO" id="GO:0015926">
    <property type="term" value="F:glucosidase activity"/>
    <property type="evidence" value="ECO:0007669"/>
    <property type="project" value="TreeGrafter"/>
</dbReference>
<evidence type="ECO:0000256" key="4">
    <source>
        <dbReference type="ARBA" id="ARBA00022968"/>
    </source>
</evidence>
<evidence type="ECO:0000256" key="3">
    <source>
        <dbReference type="ARBA" id="ARBA00022692"/>
    </source>
</evidence>
<dbReference type="AlphaFoldDB" id="A0AAN6KS39"/>
<evidence type="ECO:0000259" key="11">
    <source>
        <dbReference type="PROSITE" id="PS51762"/>
    </source>
</evidence>
<proteinExistence type="inferred from homology"/>
<dbReference type="InterPro" id="IPR000757">
    <property type="entry name" value="Beta-glucanase-like"/>
</dbReference>
<feature type="transmembrane region" description="Helical" evidence="10">
    <location>
        <begin position="396"/>
        <end position="415"/>
    </location>
</feature>
<evidence type="ECO:0000256" key="9">
    <source>
        <dbReference type="SAM" id="MobiDB-lite"/>
    </source>
</evidence>
<gene>
    <name evidence="12" type="primary">KRE6_4</name>
    <name evidence="12" type="ORF">LTR91_005995</name>
</gene>
<evidence type="ECO:0000313" key="12">
    <source>
        <dbReference type="EMBL" id="KAK0999713.1"/>
    </source>
</evidence>
<dbReference type="GO" id="GO:0005886">
    <property type="term" value="C:plasma membrane"/>
    <property type="evidence" value="ECO:0007669"/>
    <property type="project" value="TreeGrafter"/>
</dbReference>
<evidence type="ECO:0000256" key="7">
    <source>
        <dbReference type="ARBA" id="ARBA00023180"/>
    </source>
</evidence>
<dbReference type="Proteomes" id="UP001175353">
    <property type="component" value="Unassembled WGS sequence"/>
</dbReference>
<protein>
    <submittedName>
        <fullName evidence="12">Beta-glucan synthesis-associated protein</fullName>
    </submittedName>
</protein>
<dbReference type="PROSITE" id="PS51762">
    <property type="entry name" value="GH16_2"/>
    <property type="match status" value="1"/>
</dbReference>
<feature type="compositionally biased region" description="Basic and acidic residues" evidence="9">
    <location>
        <begin position="52"/>
        <end position="64"/>
    </location>
</feature>
<dbReference type="SUPFAM" id="SSF49899">
    <property type="entry name" value="Concanavalin A-like lectins/glucanases"/>
    <property type="match status" value="1"/>
</dbReference>
<dbReference type="GO" id="GO:0005789">
    <property type="term" value="C:endoplasmic reticulum membrane"/>
    <property type="evidence" value="ECO:0007669"/>
    <property type="project" value="TreeGrafter"/>
</dbReference>
<keyword evidence="5 10" id="KW-1133">Transmembrane helix</keyword>
<dbReference type="PANTHER" id="PTHR31361">
    <property type="entry name" value="BETA-GLUCAN SYNTHESIS-ASSOCIATED PROTEIN KRE6-RELATED"/>
    <property type="match status" value="1"/>
</dbReference>
<keyword evidence="6 10" id="KW-0472">Membrane</keyword>